<dbReference type="EMBL" id="HG994582">
    <property type="protein sequence ID" value="CAF2890384.1"/>
    <property type="molecule type" value="Genomic_DNA"/>
</dbReference>
<dbReference type="PANTHER" id="PTHR12236:SF79">
    <property type="entry name" value="CUTICULAR PROTEIN 50CB-RELATED"/>
    <property type="match status" value="1"/>
</dbReference>
<keyword evidence="9" id="KW-1185">Reference proteome</keyword>
<keyword evidence="4" id="KW-0732">Signal</keyword>
<dbReference type="InterPro" id="IPR051217">
    <property type="entry name" value="Insect_Cuticle_Struc_Prot"/>
</dbReference>
<feature type="signal peptide" evidence="4">
    <location>
        <begin position="1"/>
        <end position="16"/>
    </location>
</feature>
<dbReference type="OrthoDB" id="6367145at2759"/>
<dbReference type="PANTHER" id="PTHR12236">
    <property type="entry name" value="STRUCTURAL CONTITUENT OF CUTICLE"/>
    <property type="match status" value="1"/>
</dbReference>
<dbReference type="EMBL" id="BT121754">
    <property type="protein sequence ID" value="ADD38684.1"/>
    <property type="molecule type" value="mRNA"/>
</dbReference>
<evidence type="ECO:0000256" key="1">
    <source>
        <dbReference type="ARBA" id="ARBA00022460"/>
    </source>
</evidence>
<evidence type="ECO:0000256" key="2">
    <source>
        <dbReference type="PROSITE-ProRule" id="PRU00497"/>
    </source>
</evidence>
<feature type="chain" id="PRO_5013521986" evidence="4">
    <location>
        <begin position="17"/>
        <end position="122"/>
    </location>
</feature>
<dbReference type="AlphaFoldDB" id="D3PGL0"/>
<evidence type="ECO:0000313" key="5">
    <source>
        <dbReference type="EMBL" id="ADD24406.1"/>
    </source>
</evidence>
<evidence type="ECO:0000256" key="3">
    <source>
        <dbReference type="SAM" id="MobiDB-lite"/>
    </source>
</evidence>
<organism evidence="5">
    <name type="scientific">Lepeophtheirus salmonis</name>
    <name type="common">Salmon louse</name>
    <name type="synonym">Caligus salmonis</name>
    <dbReference type="NCBI Taxonomy" id="72036"/>
    <lineage>
        <taxon>Eukaryota</taxon>
        <taxon>Metazoa</taxon>
        <taxon>Ecdysozoa</taxon>
        <taxon>Arthropoda</taxon>
        <taxon>Crustacea</taxon>
        <taxon>Multicrustacea</taxon>
        <taxon>Hexanauplia</taxon>
        <taxon>Copepoda</taxon>
        <taxon>Siphonostomatoida</taxon>
        <taxon>Caligidae</taxon>
        <taxon>Lepeophtheirus</taxon>
    </lineage>
</organism>
<dbReference type="Proteomes" id="UP000675881">
    <property type="component" value="Chromosome 3"/>
</dbReference>
<sequence length="122" mass="13648">MYKLLIVFAVLSVAIADKPYAPTYKEPELPPQPFAYQYGVKDDYTGTNFDKNEEQDAYGNLKGSYRVNLPDGRVQIVKYTVDAVEGFIADVQYEGEAQYPPEPKEGYGNSGPVYKSKPTYSA</sequence>
<reference evidence="6" key="1">
    <citation type="submission" date="2010-03" db="EMBL/GenBank/DDBJ databases">
        <title>Atlantic Lepeophtheirus salmonis ESTs and full-length cDNAs.</title>
        <authorList>
            <person name="Yasuike M."/>
            <person name="von Schalburg K."/>
            <person name="Cooper G."/>
            <person name="Leong J."/>
            <person name="Nilsen F."/>
            <person name="Jones S.R.M."/>
            <person name="Koop B.F."/>
        </authorList>
    </citation>
    <scope>NUCLEOTIDE SEQUENCE</scope>
    <source>
        <strain evidence="6">Atlantic form</strain>
        <tissue evidence="6">Mixed tissue</tissue>
    </source>
</reference>
<dbReference type="GO" id="GO:0042302">
    <property type="term" value="F:structural constituent of cuticle"/>
    <property type="evidence" value="ECO:0007669"/>
    <property type="project" value="UniProtKB-UniRule"/>
</dbReference>
<evidence type="ECO:0000313" key="9">
    <source>
        <dbReference type="Proteomes" id="UP000675881"/>
    </source>
</evidence>
<dbReference type="GO" id="GO:0031012">
    <property type="term" value="C:extracellular matrix"/>
    <property type="evidence" value="ECO:0007669"/>
    <property type="project" value="TreeGrafter"/>
</dbReference>
<dbReference type="EMBL" id="HACA01004246">
    <property type="protein sequence ID" value="CDW21607.1"/>
    <property type="molecule type" value="Transcribed_RNA"/>
</dbReference>
<dbReference type="PROSITE" id="PS51155">
    <property type="entry name" value="CHIT_BIND_RR_2"/>
    <property type="match status" value="1"/>
</dbReference>
<dbReference type="GO" id="GO:0005615">
    <property type="term" value="C:extracellular space"/>
    <property type="evidence" value="ECO:0007669"/>
    <property type="project" value="TreeGrafter"/>
</dbReference>
<protein>
    <submittedName>
        <fullName evidence="7">(salmon louse) hypothetical protein</fullName>
    </submittedName>
    <submittedName>
        <fullName evidence="5">Cuticle protein 7</fullName>
    </submittedName>
    <submittedName>
        <fullName evidence="8">Putative LOC100678527 [Nasonia vitripennis]</fullName>
    </submittedName>
</protein>
<name>D3PGL0_LEPSM</name>
<evidence type="ECO:0000256" key="4">
    <source>
        <dbReference type="SAM" id="SignalP"/>
    </source>
</evidence>
<dbReference type="Pfam" id="PF00379">
    <property type="entry name" value="Chitin_bind_4"/>
    <property type="match status" value="1"/>
</dbReference>
<accession>D3PGL0</accession>
<reference evidence="5" key="2">
    <citation type="submission" date="2010-03" db="EMBL/GenBank/DDBJ databases">
        <title>Lepeophtheirus salmonis ESTs and full-length cDNAs.</title>
        <authorList>
            <person name="Yasuike M."/>
            <person name="von Schalburg K."/>
            <person name="Cooper G."/>
            <person name="Leong J."/>
            <person name="Jones S.R.M."/>
            <person name="Koop B.F."/>
        </authorList>
    </citation>
    <scope>NUCLEOTIDE SEQUENCE</scope>
    <source>
        <tissue evidence="5">Whole</tissue>
    </source>
</reference>
<keyword evidence="1 2" id="KW-0193">Cuticle</keyword>
<gene>
    <name evidence="5" type="primary">CU07</name>
    <name evidence="7" type="ORF">LSAA_7618</name>
</gene>
<evidence type="ECO:0000313" key="6">
    <source>
        <dbReference type="EMBL" id="ADD38684.1"/>
    </source>
</evidence>
<reference evidence="8" key="3">
    <citation type="submission" date="2014-05" db="EMBL/GenBank/DDBJ databases">
        <authorList>
            <person name="Chronopoulou M."/>
        </authorList>
    </citation>
    <scope>NUCLEOTIDE SEQUENCE</scope>
    <source>
        <tissue evidence="8">Whole organism</tissue>
    </source>
</reference>
<reference evidence="7" key="4">
    <citation type="submission" date="2021-02" db="EMBL/GenBank/DDBJ databases">
        <authorList>
            <person name="Bekaert M."/>
        </authorList>
    </citation>
    <scope>NUCLEOTIDE SEQUENCE</scope>
    <source>
        <strain evidence="7">IoA-00</strain>
    </source>
</reference>
<feature type="region of interest" description="Disordered" evidence="3">
    <location>
        <begin position="98"/>
        <end position="122"/>
    </location>
</feature>
<dbReference type="InterPro" id="IPR000618">
    <property type="entry name" value="Insect_cuticle"/>
</dbReference>
<evidence type="ECO:0000313" key="7">
    <source>
        <dbReference type="EMBL" id="CAF2890384.1"/>
    </source>
</evidence>
<dbReference type="EMBL" id="BT120766">
    <property type="protein sequence ID" value="ADD24406.1"/>
    <property type="molecule type" value="mRNA"/>
</dbReference>
<evidence type="ECO:0000313" key="8">
    <source>
        <dbReference type="EMBL" id="CDW21607.1"/>
    </source>
</evidence>
<proteinExistence type="evidence at transcript level"/>